<comment type="similarity">
    <text evidence="2 9">Belongs to the anion exchanger (TC 2.A.31) family.</text>
</comment>
<evidence type="ECO:0000256" key="4">
    <source>
        <dbReference type="ARBA" id="ARBA00022475"/>
    </source>
</evidence>
<reference evidence="13 14" key="1">
    <citation type="submission" date="2017-05" db="EMBL/GenBank/DDBJ databases">
        <title>Genome of assembly of the Bengalese finch, Lonchura striata domestica.</title>
        <authorList>
            <person name="Colquitt B.M."/>
            <person name="Brainard M.S."/>
        </authorList>
    </citation>
    <scope>NUCLEOTIDE SEQUENCE [LARGE SCALE GENOMIC DNA]</scope>
    <source>
        <strain evidence="13">White83orange57</strain>
    </source>
</reference>
<dbReference type="Gene3D" id="1.10.287.570">
    <property type="entry name" value="Helical hairpin bin"/>
    <property type="match status" value="1"/>
</dbReference>
<dbReference type="Gene3D" id="3.40.930.10">
    <property type="entry name" value="Mannitol-specific EII, Chain A"/>
    <property type="match status" value="1"/>
</dbReference>
<dbReference type="InterPro" id="IPR016152">
    <property type="entry name" value="PTrfase/Anion_transptr"/>
</dbReference>
<feature type="domain" description="Band 3 cytoplasmic" evidence="12">
    <location>
        <begin position="69"/>
        <end position="180"/>
    </location>
</feature>
<dbReference type="NCBIfam" id="TIGR00834">
    <property type="entry name" value="ae"/>
    <property type="match status" value="1"/>
</dbReference>
<dbReference type="PANTHER" id="PTHR11453:SF52">
    <property type="entry name" value="ANION EXCHANGE PROTEIN 4"/>
    <property type="match status" value="1"/>
</dbReference>
<accession>A0A218UND2</accession>
<evidence type="ECO:0000256" key="9">
    <source>
        <dbReference type="RuleBase" id="RU362035"/>
    </source>
</evidence>
<evidence type="ECO:0000313" key="13">
    <source>
        <dbReference type="EMBL" id="OWK55243.1"/>
    </source>
</evidence>
<keyword evidence="8 9" id="KW-0472">Membrane</keyword>
<feature type="region of interest" description="Disordered" evidence="10">
    <location>
        <begin position="348"/>
        <end position="369"/>
    </location>
</feature>
<dbReference type="GO" id="GO:0051453">
    <property type="term" value="P:regulation of intracellular pH"/>
    <property type="evidence" value="ECO:0007669"/>
    <property type="project" value="TreeGrafter"/>
</dbReference>
<dbReference type="InterPro" id="IPR011531">
    <property type="entry name" value="HCO3_transpt-like_TM_dom"/>
</dbReference>
<evidence type="ECO:0000256" key="2">
    <source>
        <dbReference type="ARBA" id="ARBA00010993"/>
    </source>
</evidence>
<evidence type="ECO:0000256" key="3">
    <source>
        <dbReference type="ARBA" id="ARBA00022448"/>
    </source>
</evidence>
<feature type="transmembrane region" description="Helical" evidence="9">
    <location>
        <begin position="894"/>
        <end position="918"/>
    </location>
</feature>
<evidence type="ECO:0000259" key="12">
    <source>
        <dbReference type="Pfam" id="PF07565"/>
    </source>
</evidence>
<dbReference type="GO" id="GO:0008509">
    <property type="term" value="F:monoatomic anion transmembrane transporter activity"/>
    <property type="evidence" value="ECO:0007669"/>
    <property type="project" value="InterPro"/>
</dbReference>
<dbReference type="Proteomes" id="UP000197619">
    <property type="component" value="Unassembled WGS sequence"/>
</dbReference>
<keyword evidence="3 9" id="KW-0813">Transport</keyword>
<organism evidence="13 14">
    <name type="scientific">Lonchura striata</name>
    <name type="common">white-rumped munia</name>
    <dbReference type="NCBI Taxonomy" id="40157"/>
    <lineage>
        <taxon>Eukaryota</taxon>
        <taxon>Metazoa</taxon>
        <taxon>Chordata</taxon>
        <taxon>Craniata</taxon>
        <taxon>Vertebrata</taxon>
        <taxon>Euteleostomi</taxon>
        <taxon>Archelosauria</taxon>
        <taxon>Archosauria</taxon>
        <taxon>Dinosauria</taxon>
        <taxon>Saurischia</taxon>
        <taxon>Theropoda</taxon>
        <taxon>Coelurosauria</taxon>
        <taxon>Aves</taxon>
        <taxon>Neognathae</taxon>
        <taxon>Neoaves</taxon>
        <taxon>Telluraves</taxon>
        <taxon>Australaves</taxon>
        <taxon>Passeriformes</taxon>
        <taxon>Passeroidea</taxon>
        <taxon>Estrildidae</taxon>
        <taxon>Estrildinae</taxon>
        <taxon>Lonchura</taxon>
    </lineage>
</organism>
<protein>
    <recommendedName>
        <fullName evidence="9">Anion exchange protein</fullName>
    </recommendedName>
</protein>
<proteinExistence type="inferred from homology"/>
<evidence type="ECO:0000256" key="10">
    <source>
        <dbReference type="SAM" id="MobiDB-lite"/>
    </source>
</evidence>
<evidence type="ECO:0000256" key="8">
    <source>
        <dbReference type="ARBA" id="ARBA00023136"/>
    </source>
</evidence>
<evidence type="ECO:0000313" key="14">
    <source>
        <dbReference type="Proteomes" id="UP000197619"/>
    </source>
</evidence>
<feature type="transmembrane region" description="Helical" evidence="9">
    <location>
        <begin position="521"/>
        <end position="539"/>
    </location>
</feature>
<feature type="transmembrane region" description="Helical" evidence="9">
    <location>
        <begin position="491"/>
        <end position="509"/>
    </location>
</feature>
<dbReference type="GO" id="GO:0008510">
    <property type="term" value="F:sodium:bicarbonate symporter activity"/>
    <property type="evidence" value="ECO:0007669"/>
    <property type="project" value="TreeGrafter"/>
</dbReference>
<dbReference type="PRINTS" id="PR01231">
    <property type="entry name" value="HCO3TRNSPORT"/>
</dbReference>
<dbReference type="SUPFAM" id="SSF55804">
    <property type="entry name" value="Phoshotransferase/anion transport protein"/>
    <property type="match status" value="1"/>
</dbReference>
<dbReference type="GO" id="GO:0005452">
    <property type="term" value="F:solute:inorganic anion antiporter activity"/>
    <property type="evidence" value="ECO:0007669"/>
    <property type="project" value="InterPro"/>
</dbReference>
<gene>
    <name evidence="13" type="primary">SLC4A4_0</name>
    <name evidence="13" type="ORF">RLOC_00004984</name>
</gene>
<evidence type="ECO:0000256" key="1">
    <source>
        <dbReference type="ARBA" id="ARBA00004651"/>
    </source>
</evidence>
<dbReference type="AlphaFoldDB" id="A0A218UND2"/>
<name>A0A218UND2_9PASE</name>
<keyword evidence="7 9" id="KW-0406">Ion transport</keyword>
<feature type="transmembrane region" description="Helical" evidence="9">
    <location>
        <begin position="820"/>
        <end position="839"/>
    </location>
</feature>
<feature type="transmembrane region" description="Helical" evidence="9">
    <location>
        <begin position="660"/>
        <end position="678"/>
    </location>
</feature>
<evidence type="ECO:0000256" key="7">
    <source>
        <dbReference type="ARBA" id="ARBA00023065"/>
    </source>
</evidence>
<comment type="subcellular location">
    <subcellularLocation>
        <location evidence="1">Cell membrane</location>
        <topology evidence="1">Multi-pass membrane protein</topology>
    </subcellularLocation>
    <subcellularLocation>
        <location evidence="9">Membrane</location>
        <topology evidence="9">Multi-pass membrane protein</topology>
    </subcellularLocation>
</comment>
<feature type="transmembrane region" description="Helical" evidence="9">
    <location>
        <begin position="442"/>
        <end position="471"/>
    </location>
</feature>
<sequence length="922" mass="101626">MRVHMPGTGDTALRAADSCSQPRLESSNPGAPSQTFGCSIFPSSMATAARRAGATLQWEERGDVTCPLLFIQLNQLLSTPAGLEWREMARWIKFEEKVEDGGERWSTPHVPALPLHSLFQLRTCLQKGTMLLDLDATSFKEIIDKALSEQPEEAELQPALREHLAALLLLQPQHQPTKSLLQLLTELGLSPCRGKAKDRSEPRTQVSKTPLKEQLRNRFKKKVPPGAEAAHVAVGEVEFLEKPFTAFIRLRHGVSLGSLAEVSLPSRFLFILLGPPRVKAYHEVGRAMATLLTDEVSLAQHPGMGWAWNGDTRTPLLCRLQWRTEDGASCLLSQGLLCHRATVDPLDQQPHGNGDMTAAGDRASPGHPCSGDELERTGRLFGGLLRDIQRKAPWYGSDFSDALHPQCLSAVLYIYLATVTNAITFGGMLGDATANMQGVLESFLGTAFAGFFFCLFSGQPLTILSSTGPVLVFERLLFSFSQDHSLDYLEFRLWIGLWVGFFGVVLVATEASHLVRYFTRFTEEGFCALISLIFIYDSLKKMLSLADAFPINWQYRLDNVTSYSCTCNLSSPAHSSTGNDTSLPSPLTTWQPPATPAGLSRTQCLDRGGHLLGTSCQYVPDVTLMSFLLFGGTFLLCIALKRFRSSRYFPVGVRKLVSDFAVILAILASCVVDAVLGLETPKLLVPSELKWVAAARPFCSPQPTNPARGWIIFPFGANPWWVCLLSAVPAVLVTILIFMDQQITAVILNRSEYKLQKGAGFHLDLLCVSLLMVVTSVTGLPWYVSATVISLAHMESLRKESATSAPGEHPEFLGIREQRLTGLAVFILMGVSVFMAPVLKHIPMPVLYGVFLHMGVTALNSIQLMDRVRLLLMPAKHQPDLAYLRHVPLRRVHLFTIIQLLCLALLWLLKSTVAAIIFPVMV</sequence>
<dbReference type="InterPro" id="IPR013769">
    <property type="entry name" value="Band3_cytoplasmic_dom"/>
</dbReference>
<feature type="transmembrane region" description="Helical" evidence="9">
    <location>
        <begin position="410"/>
        <end position="430"/>
    </location>
</feature>
<keyword evidence="5 9" id="KW-0812">Transmembrane</keyword>
<dbReference type="FunFam" id="1.10.287.570:FF:000001">
    <property type="entry name" value="Anion exchange protein"/>
    <property type="match status" value="1"/>
</dbReference>
<dbReference type="PANTHER" id="PTHR11453">
    <property type="entry name" value="ANION EXCHANGE PROTEIN"/>
    <property type="match status" value="1"/>
</dbReference>
<dbReference type="Pfam" id="PF00955">
    <property type="entry name" value="HCO3_cotransp"/>
    <property type="match status" value="1"/>
</dbReference>
<feature type="transmembrane region" description="Helical" evidence="9">
    <location>
        <begin position="760"/>
        <end position="784"/>
    </location>
</feature>
<dbReference type="GO" id="GO:0016323">
    <property type="term" value="C:basolateral plasma membrane"/>
    <property type="evidence" value="ECO:0007669"/>
    <property type="project" value="TreeGrafter"/>
</dbReference>
<dbReference type="Pfam" id="PF07565">
    <property type="entry name" value="Band_3_cyto"/>
    <property type="match status" value="2"/>
</dbReference>
<comment type="caution">
    <text evidence="13">The sequence shown here is derived from an EMBL/GenBank/DDBJ whole genome shotgun (WGS) entry which is preliminary data.</text>
</comment>
<feature type="transmembrane region" description="Helical" evidence="9">
    <location>
        <begin position="846"/>
        <end position="865"/>
    </location>
</feature>
<dbReference type="InterPro" id="IPR003020">
    <property type="entry name" value="HCO3_transpt_euk"/>
</dbReference>
<dbReference type="STRING" id="299123.ENSLSDP00000019433"/>
<feature type="transmembrane region" description="Helical" evidence="9">
    <location>
        <begin position="622"/>
        <end position="640"/>
    </location>
</feature>
<evidence type="ECO:0000259" key="11">
    <source>
        <dbReference type="Pfam" id="PF00955"/>
    </source>
</evidence>
<feature type="domain" description="Band 3 cytoplasmic" evidence="12">
    <location>
        <begin position="199"/>
        <end position="296"/>
    </location>
</feature>
<evidence type="ECO:0000256" key="5">
    <source>
        <dbReference type="ARBA" id="ARBA00022692"/>
    </source>
</evidence>
<feature type="domain" description="Bicarbonate transporter-like transmembrane" evidence="11">
    <location>
        <begin position="379"/>
        <end position="922"/>
    </location>
</feature>
<feature type="compositionally biased region" description="Polar residues" evidence="10">
    <location>
        <begin position="18"/>
        <end position="35"/>
    </location>
</feature>
<feature type="transmembrane region" description="Helical" evidence="9">
    <location>
        <begin position="719"/>
        <end position="739"/>
    </location>
</feature>
<feature type="region of interest" description="Disordered" evidence="10">
    <location>
        <begin position="1"/>
        <end position="35"/>
    </location>
</feature>
<keyword evidence="4" id="KW-1003">Cell membrane</keyword>
<evidence type="ECO:0000256" key="6">
    <source>
        <dbReference type="ARBA" id="ARBA00022989"/>
    </source>
</evidence>
<keyword evidence="14" id="KW-1185">Reference proteome</keyword>
<dbReference type="EMBL" id="MUZQ01000211">
    <property type="protein sequence ID" value="OWK55243.1"/>
    <property type="molecule type" value="Genomic_DNA"/>
</dbReference>
<keyword evidence="6 9" id="KW-1133">Transmembrane helix</keyword>